<evidence type="ECO:0000313" key="3">
    <source>
        <dbReference type="Proteomes" id="UP000001058"/>
    </source>
</evidence>
<gene>
    <name evidence="2" type="ORF">VOLCADRAFT_118034</name>
</gene>
<dbReference type="InParanoid" id="D8U0C3"/>
<sequence length="354" mass="35376">MAQQAPRVAPLAATSLCYDAAMRHELKAAGAKREVRPGDHPYISTALPSPGSGSGGGGGGGFQKVVMISPKTSMSAIPPPWGISAREGAFGGGQAGDAATGSSSLQALAARPLSSRGRPGAIAAAVAAAGGNGAGGDGGIVSPGATGAAAAAAGAVAGRPASGVKWAKPHQHVKVQSARPPGCRGEIELDPSVWQANIAMQLQRPPSRQKPPPEALHLWTPEQQMGMLASGAGLMGRPGGGGRPLGARPQSAAPTTYRGTRPISGPSVKAQGPVGEDRTGASARPPSRQKPPPLSTLLEHDDFPPPPAGSRRQRGGGPFSDVMMDVVVSGSSSEEGDDDLEGGDDEDDDLQGPV</sequence>
<dbReference type="OrthoDB" id="541337at2759"/>
<name>D8U0C3_VOLCA</name>
<feature type="compositionally biased region" description="Gly residues" evidence="1">
    <location>
        <begin position="233"/>
        <end position="244"/>
    </location>
</feature>
<accession>D8U0C3</accession>
<proteinExistence type="predicted"/>
<feature type="compositionally biased region" description="Low complexity" evidence="1">
    <location>
        <begin position="321"/>
        <end position="333"/>
    </location>
</feature>
<evidence type="ECO:0000313" key="2">
    <source>
        <dbReference type="EMBL" id="EFJ46837.1"/>
    </source>
</evidence>
<dbReference type="GeneID" id="9617266"/>
<feature type="compositionally biased region" description="Acidic residues" evidence="1">
    <location>
        <begin position="334"/>
        <end position="354"/>
    </location>
</feature>
<dbReference type="AlphaFoldDB" id="D8U0C3"/>
<feature type="region of interest" description="Disordered" evidence="1">
    <location>
        <begin position="230"/>
        <end position="354"/>
    </location>
</feature>
<keyword evidence="3" id="KW-1185">Reference proteome</keyword>
<dbReference type="KEGG" id="vcn:VOLCADRAFT_118034"/>
<dbReference type="Proteomes" id="UP000001058">
    <property type="component" value="Unassembled WGS sequence"/>
</dbReference>
<dbReference type="EMBL" id="GL378348">
    <property type="protein sequence ID" value="EFJ46837.1"/>
    <property type="molecule type" value="Genomic_DNA"/>
</dbReference>
<reference evidence="2 3" key="1">
    <citation type="journal article" date="2010" name="Science">
        <title>Genomic analysis of organismal complexity in the multicellular green alga Volvox carteri.</title>
        <authorList>
            <person name="Prochnik S.E."/>
            <person name="Umen J."/>
            <person name="Nedelcu A.M."/>
            <person name="Hallmann A."/>
            <person name="Miller S.M."/>
            <person name="Nishii I."/>
            <person name="Ferris P."/>
            <person name="Kuo A."/>
            <person name="Mitros T."/>
            <person name="Fritz-Laylin L.K."/>
            <person name="Hellsten U."/>
            <person name="Chapman J."/>
            <person name="Simakov O."/>
            <person name="Rensing S.A."/>
            <person name="Terry A."/>
            <person name="Pangilinan J."/>
            <person name="Kapitonov V."/>
            <person name="Jurka J."/>
            <person name="Salamov A."/>
            <person name="Shapiro H."/>
            <person name="Schmutz J."/>
            <person name="Grimwood J."/>
            <person name="Lindquist E."/>
            <person name="Lucas S."/>
            <person name="Grigoriev I.V."/>
            <person name="Schmitt R."/>
            <person name="Kirk D."/>
            <person name="Rokhsar D.S."/>
        </authorList>
    </citation>
    <scope>NUCLEOTIDE SEQUENCE [LARGE SCALE GENOMIC DNA]</scope>
    <source>
        <strain evidence="3">f. Nagariensis / Eve</strain>
    </source>
</reference>
<dbReference type="RefSeq" id="XP_002952046.1">
    <property type="nucleotide sequence ID" value="XM_002952000.1"/>
</dbReference>
<evidence type="ECO:0000256" key="1">
    <source>
        <dbReference type="SAM" id="MobiDB-lite"/>
    </source>
</evidence>
<protein>
    <submittedName>
        <fullName evidence="2">Uncharacterized protein</fullName>
    </submittedName>
</protein>
<organism evidence="3">
    <name type="scientific">Volvox carteri f. nagariensis</name>
    <dbReference type="NCBI Taxonomy" id="3068"/>
    <lineage>
        <taxon>Eukaryota</taxon>
        <taxon>Viridiplantae</taxon>
        <taxon>Chlorophyta</taxon>
        <taxon>core chlorophytes</taxon>
        <taxon>Chlorophyceae</taxon>
        <taxon>CS clade</taxon>
        <taxon>Chlamydomonadales</taxon>
        <taxon>Volvocaceae</taxon>
        <taxon>Volvox</taxon>
    </lineage>
</organism>